<gene>
    <name evidence="1" type="ORF">GP2143_01705</name>
</gene>
<sequence length="470" mass="51861">MTIQADYLVIGTGAMGMAFVDTLLTETDATVVMVDRHGKPGGHWNDAYPFVRLHQPSAFYGVNSEKLGNDAIDVTGWNKGLHELASGAEVCAYFDHMMQRRFLASGRVQYFPMCDYRGEKSFQSLVTGEIQQVVAQKVVDATYMNVSVPSVTPPKYDVASDATLMPLNDLPTLSAPHSQYVVIGAGKTGMDACLWLLSNQVSPEKISWVMPRDSWILDRANIQPGQDGATIGIEGAAEQMKAVADSDSIDDMFARVEANGQLLRIDDSIKPSMYRCATVTELELRQLKRIKDVIRKGRVQRVARGQLELDEGVIATNEDALYIDCTADALARRPIERVFDGEKITLQTVRFCQQVFSAAFIAHIEASYSSEEDKNSLCTVVPHPNTASDWLRVTLAHSINQLAWTADKSLNEWLGNSRLDAFTQPANSTLQPTEAMLTAVEKITRYGPEALAKLQHYIELADEMGSESVA</sequence>
<dbReference type="eggNOG" id="COG2072">
    <property type="taxonomic scope" value="Bacteria"/>
</dbReference>
<reference evidence="1 2" key="1">
    <citation type="journal article" date="2010" name="J. Bacteriol.">
        <title>Genome sequence of the oligotrophic marine Gammaproteobacterium HTCC2143, isolated from the Oregon Coast.</title>
        <authorList>
            <person name="Oh H.M."/>
            <person name="Kang I."/>
            <person name="Ferriera S."/>
            <person name="Giovannoni S.J."/>
            <person name="Cho J.C."/>
        </authorList>
    </citation>
    <scope>NUCLEOTIDE SEQUENCE [LARGE SCALE GENOMIC DNA]</scope>
    <source>
        <strain evidence="1 2">HTCC2143</strain>
    </source>
</reference>
<organism evidence="1 2">
    <name type="scientific">marine gamma proteobacterium HTCC2143</name>
    <dbReference type="NCBI Taxonomy" id="247633"/>
    <lineage>
        <taxon>Bacteria</taxon>
        <taxon>Pseudomonadati</taxon>
        <taxon>Pseudomonadota</taxon>
        <taxon>Gammaproteobacteria</taxon>
        <taxon>Cellvibrionales</taxon>
        <taxon>Spongiibacteraceae</taxon>
        <taxon>BD1-7 clade</taxon>
    </lineage>
</organism>
<dbReference type="EMBL" id="AAVT01000009">
    <property type="protein sequence ID" value="EAW30218.1"/>
    <property type="molecule type" value="Genomic_DNA"/>
</dbReference>
<dbReference type="OrthoDB" id="9773233at2"/>
<keyword evidence="2" id="KW-1185">Reference proteome</keyword>
<accession>A0YFW8</accession>
<dbReference type="Gene3D" id="3.50.50.60">
    <property type="entry name" value="FAD/NAD(P)-binding domain"/>
    <property type="match status" value="2"/>
</dbReference>
<evidence type="ECO:0008006" key="3">
    <source>
        <dbReference type="Google" id="ProtNLM"/>
    </source>
</evidence>
<proteinExistence type="predicted"/>
<protein>
    <recommendedName>
        <fullName evidence="3">NAD(P)/FAD-dependent oxidoreductase</fullName>
    </recommendedName>
</protein>
<dbReference type="Proteomes" id="UP000004931">
    <property type="component" value="Unassembled WGS sequence"/>
</dbReference>
<dbReference type="STRING" id="247633.GP2143_01705"/>
<evidence type="ECO:0000313" key="2">
    <source>
        <dbReference type="Proteomes" id="UP000004931"/>
    </source>
</evidence>
<dbReference type="InterPro" id="IPR036188">
    <property type="entry name" value="FAD/NAD-bd_sf"/>
</dbReference>
<name>A0YFW8_9GAMM</name>
<dbReference type="AlphaFoldDB" id="A0YFW8"/>
<dbReference type="SUPFAM" id="SSF51905">
    <property type="entry name" value="FAD/NAD(P)-binding domain"/>
    <property type="match status" value="1"/>
</dbReference>
<evidence type="ECO:0000313" key="1">
    <source>
        <dbReference type="EMBL" id="EAW30218.1"/>
    </source>
</evidence>
<comment type="caution">
    <text evidence="1">The sequence shown here is derived from an EMBL/GenBank/DDBJ whole genome shotgun (WGS) entry which is preliminary data.</text>
</comment>